<dbReference type="EMBL" id="BQKI01000007">
    <property type="protein sequence ID" value="GJM99704.1"/>
    <property type="molecule type" value="Genomic_DNA"/>
</dbReference>
<sequence>MRAKHLQKEMHDQVDANLSLINHAISNYFMLPGSCLNTLRNDGPPGSSWDDDDFIPQAC</sequence>
<dbReference type="AlphaFoldDB" id="A0AAV5CNM2"/>
<comment type="caution">
    <text evidence="1">The sequence shown here is derived from an EMBL/GenBank/DDBJ whole genome shotgun (WGS) entry which is preliminary data.</text>
</comment>
<accession>A0AAV5CNM2</accession>
<keyword evidence="2" id="KW-1185">Reference proteome</keyword>
<reference evidence="1" key="2">
    <citation type="submission" date="2021-12" db="EMBL/GenBank/DDBJ databases">
        <title>Resequencing data analysis of finger millet.</title>
        <authorList>
            <person name="Hatakeyama M."/>
            <person name="Aluri S."/>
            <person name="Balachadran M.T."/>
            <person name="Sivarajan S.R."/>
            <person name="Poveda L."/>
            <person name="Shimizu-Inatsugi R."/>
            <person name="Schlapbach R."/>
            <person name="Sreeman S.M."/>
            <person name="Shimizu K.K."/>
        </authorList>
    </citation>
    <scope>NUCLEOTIDE SEQUENCE</scope>
</reference>
<evidence type="ECO:0000313" key="2">
    <source>
        <dbReference type="Proteomes" id="UP001054889"/>
    </source>
</evidence>
<organism evidence="1 2">
    <name type="scientific">Eleusine coracana subsp. coracana</name>
    <dbReference type="NCBI Taxonomy" id="191504"/>
    <lineage>
        <taxon>Eukaryota</taxon>
        <taxon>Viridiplantae</taxon>
        <taxon>Streptophyta</taxon>
        <taxon>Embryophyta</taxon>
        <taxon>Tracheophyta</taxon>
        <taxon>Spermatophyta</taxon>
        <taxon>Magnoliopsida</taxon>
        <taxon>Liliopsida</taxon>
        <taxon>Poales</taxon>
        <taxon>Poaceae</taxon>
        <taxon>PACMAD clade</taxon>
        <taxon>Chloridoideae</taxon>
        <taxon>Cynodonteae</taxon>
        <taxon>Eleusininae</taxon>
        <taxon>Eleusine</taxon>
    </lineage>
</organism>
<gene>
    <name evidence="1" type="primary">ga16829</name>
    <name evidence="1" type="ORF">PR202_ga16829</name>
</gene>
<evidence type="ECO:0000313" key="1">
    <source>
        <dbReference type="EMBL" id="GJM99704.1"/>
    </source>
</evidence>
<protein>
    <submittedName>
        <fullName evidence="1">Uncharacterized protein</fullName>
    </submittedName>
</protein>
<dbReference type="Proteomes" id="UP001054889">
    <property type="component" value="Unassembled WGS sequence"/>
</dbReference>
<name>A0AAV5CNM2_ELECO</name>
<proteinExistence type="predicted"/>
<reference evidence="1" key="1">
    <citation type="journal article" date="2018" name="DNA Res.">
        <title>Multiple hybrid de novo genome assembly of finger millet, an orphan allotetraploid crop.</title>
        <authorList>
            <person name="Hatakeyama M."/>
            <person name="Aluri S."/>
            <person name="Balachadran M.T."/>
            <person name="Sivarajan S.R."/>
            <person name="Patrignani A."/>
            <person name="Gruter S."/>
            <person name="Poveda L."/>
            <person name="Shimizu-Inatsugi R."/>
            <person name="Baeten J."/>
            <person name="Francoijs K.J."/>
            <person name="Nataraja K.N."/>
            <person name="Reddy Y.A.N."/>
            <person name="Phadnis S."/>
            <person name="Ravikumar R.L."/>
            <person name="Schlapbach R."/>
            <person name="Sreeman S.M."/>
            <person name="Shimizu K.K."/>
        </authorList>
    </citation>
    <scope>NUCLEOTIDE SEQUENCE</scope>
</reference>